<gene>
    <name evidence="2" type="ORF">SPARVUS_LOCUS12665640</name>
</gene>
<dbReference type="Gene3D" id="1.10.20.10">
    <property type="entry name" value="Histone, subunit A"/>
    <property type="match status" value="1"/>
</dbReference>
<feature type="compositionally biased region" description="Basic residues" evidence="1">
    <location>
        <begin position="26"/>
        <end position="35"/>
    </location>
</feature>
<evidence type="ECO:0000313" key="2">
    <source>
        <dbReference type="EMBL" id="CAI9599812.1"/>
    </source>
</evidence>
<reference evidence="2" key="1">
    <citation type="submission" date="2023-05" db="EMBL/GenBank/DDBJ databases">
        <authorList>
            <person name="Stuckert A."/>
        </authorList>
    </citation>
    <scope>NUCLEOTIDE SEQUENCE</scope>
</reference>
<dbReference type="SUPFAM" id="SSF47113">
    <property type="entry name" value="Histone-fold"/>
    <property type="match status" value="1"/>
</dbReference>
<keyword evidence="3" id="KW-1185">Reference proteome</keyword>
<evidence type="ECO:0000256" key="1">
    <source>
        <dbReference type="SAM" id="MobiDB-lite"/>
    </source>
</evidence>
<evidence type="ECO:0000313" key="3">
    <source>
        <dbReference type="Proteomes" id="UP001162483"/>
    </source>
</evidence>
<dbReference type="EMBL" id="CATNWA010017351">
    <property type="protein sequence ID" value="CAI9599812.1"/>
    <property type="molecule type" value="Genomic_DNA"/>
</dbReference>
<protein>
    <submittedName>
        <fullName evidence="2">Uncharacterized protein</fullName>
    </submittedName>
</protein>
<name>A0ABN9FV61_9NEOB</name>
<organism evidence="2 3">
    <name type="scientific">Staurois parvus</name>
    <dbReference type="NCBI Taxonomy" id="386267"/>
    <lineage>
        <taxon>Eukaryota</taxon>
        <taxon>Metazoa</taxon>
        <taxon>Chordata</taxon>
        <taxon>Craniata</taxon>
        <taxon>Vertebrata</taxon>
        <taxon>Euteleostomi</taxon>
        <taxon>Amphibia</taxon>
        <taxon>Batrachia</taxon>
        <taxon>Anura</taxon>
        <taxon>Neobatrachia</taxon>
        <taxon>Ranoidea</taxon>
        <taxon>Ranidae</taxon>
        <taxon>Staurois</taxon>
    </lineage>
</organism>
<feature type="region of interest" description="Disordered" evidence="1">
    <location>
        <begin position="1"/>
        <end position="36"/>
    </location>
</feature>
<sequence length="100" mass="11304">MPEPAKLALVPKKGSKKAMTKNQKKDGKKKNKRKKESYAIYCTCRRCSSSSILTSKPMSIMNYFIEVAEAQIHRMNEADPDIAAPHVLHSLQQGKHYGAW</sequence>
<dbReference type="Proteomes" id="UP001162483">
    <property type="component" value="Unassembled WGS sequence"/>
</dbReference>
<accession>A0ABN9FV61</accession>
<proteinExistence type="predicted"/>
<comment type="caution">
    <text evidence="2">The sequence shown here is derived from an EMBL/GenBank/DDBJ whole genome shotgun (WGS) entry which is preliminary data.</text>
</comment>
<dbReference type="InterPro" id="IPR009072">
    <property type="entry name" value="Histone-fold"/>
</dbReference>